<gene>
    <name evidence="5" type="ORF">LMG27198_21390</name>
</gene>
<dbReference type="PANTHER" id="PTHR43132:SF2">
    <property type="entry name" value="ARSENICAL RESISTANCE OPERON REPRESSOR ARSR-RELATED"/>
    <property type="match status" value="1"/>
</dbReference>
<evidence type="ECO:0000313" key="5">
    <source>
        <dbReference type="EMBL" id="GLI93147.1"/>
    </source>
</evidence>
<evidence type="ECO:0000259" key="4">
    <source>
        <dbReference type="PROSITE" id="PS50987"/>
    </source>
</evidence>
<accession>A0A9W6GU66</accession>
<dbReference type="AlphaFoldDB" id="A0A9W6GU66"/>
<keyword evidence="6" id="KW-1185">Reference proteome</keyword>
<protein>
    <submittedName>
        <fullName evidence="5">Transcriptional regulator</fullName>
    </submittedName>
</protein>
<dbReference type="InterPro" id="IPR051011">
    <property type="entry name" value="Metal_resp_trans_reg"/>
</dbReference>
<dbReference type="InterPro" id="IPR011991">
    <property type="entry name" value="ArsR-like_HTH"/>
</dbReference>
<keyword evidence="1" id="KW-0805">Transcription regulation</keyword>
<dbReference type="RefSeq" id="WP_281805578.1">
    <property type="nucleotide sequence ID" value="NZ_BSEC01000001.1"/>
</dbReference>
<dbReference type="NCBIfam" id="NF033788">
    <property type="entry name" value="HTH_metalloreg"/>
    <property type="match status" value="1"/>
</dbReference>
<dbReference type="PRINTS" id="PR00778">
    <property type="entry name" value="HTHARSR"/>
</dbReference>
<dbReference type="Proteomes" id="UP001144323">
    <property type="component" value="Unassembled WGS sequence"/>
</dbReference>
<dbReference type="GO" id="GO:0003677">
    <property type="term" value="F:DNA binding"/>
    <property type="evidence" value="ECO:0007669"/>
    <property type="project" value="UniProtKB-KW"/>
</dbReference>
<feature type="domain" description="HTH arsR-type" evidence="4">
    <location>
        <begin position="1"/>
        <end position="95"/>
    </location>
</feature>
<organism evidence="5 6">
    <name type="scientific">Methylocystis echinoides</name>
    <dbReference type="NCBI Taxonomy" id="29468"/>
    <lineage>
        <taxon>Bacteria</taxon>
        <taxon>Pseudomonadati</taxon>
        <taxon>Pseudomonadota</taxon>
        <taxon>Alphaproteobacteria</taxon>
        <taxon>Hyphomicrobiales</taxon>
        <taxon>Methylocystaceae</taxon>
        <taxon>Methylocystis</taxon>
    </lineage>
</organism>
<dbReference type="PANTHER" id="PTHR43132">
    <property type="entry name" value="ARSENICAL RESISTANCE OPERON REPRESSOR ARSR-RELATED"/>
    <property type="match status" value="1"/>
</dbReference>
<name>A0A9W6GU66_9HYPH</name>
<dbReference type="PROSITE" id="PS50987">
    <property type="entry name" value="HTH_ARSR_2"/>
    <property type="match status" value="1"/>
</dbReference>
<dbReference type="InterPro" id="IPR001845">
    <property type="entry name" value="HTH_ArsR_DNA-bd_dom"/>
</dbReference>
<dbReference type="EMBL" id="BSEC01000001">
    <property type="protein sequence ID" value="GLI93147.1"/>
    <property type="molecule type" value="Genomic_DNA"/>
</dbReference>
<proteinExistence type="predicted"/>
<dbReference type="InterPro" id="IPR036390">
    <property type="entry name" value="WH_DNA-bd_sf"/>
</dbReference>
<keyword evidence="2" id="KW-0238">DNA-binding</keyword>
<sequence>MESENALACLAALSQQTRLDAFRRLVRAGVAGVAAGELARRLGVPQNTLSAHLNVLSHAGLVTSARSGRNIVYRADLSRLNALLRFLVEDCCGGAGCAETAPALSICEPTP</sequence>
<dbReference type="Pfam" id="PF12840">
    <property type="entry name" value="HTH_20"/>
    <property type="match status" value="1"/>
</dbReference>
<evidence type="ECO:0000256" key="3">
    <source>
        <dbReference type="ARBA" id="ARBA00023163"/>
    </source>
</evidence>
<dbReference type="SUPFAM" id="SSF46785">
    <property type="entry name" value="Winged helix' DNA-binding domain"/>
    <property type="match status" value="1"/>
</dbReference>
<keyword evidence="3" id="KW-0804">Transcription</keyword>
<evidence type="ECO:0000313" key="6">
    <source>
        <dbReference type="Proteomes" id="UP001144323"/>
    </source>
</evidence>
<dbReference type="Gene3D" id="1.10.10.10">
    <property type="entry name" value="Winged helix-like DNA-binding domain superfamily/Winged helix DNA-binding domain"/>
    <property type="match status" value="1"/>
</dbReference>
<evidence type="ECO:0000256" key="1">
    <source>
        <dbReference type="ARBA" id="ARBA00023015"/>
    </source>
</evidence>
<reference evidence="5" key="1">
    <citation type="journal article" date="2023" name="Int. J. Syst. Evol. Microbiol.">
        <title>Methylocystis iwaonis sp. nov., a type II methane-oxidizing bacterium from surface soil of a rice paddy field in Japan, and emended description of the genus Methylocystis (ex Whittenbury et al. 1970) Bowman et al. 1993.</title>
        <authorList>
            <person name="Kaise H."/>
            <person name="Sawadogo J.B."/>
            <person name="Alam M.S."/>
            <person name="Ueno C."/>
            <person name="Dianou D."/>
            <person name="Shinjo R."/>
            <person name="Asakawa S."/>
        </authorList>
    </citation>
    <scope>NUCLEOTIDE SEQUENCE</scope>
    <source>
        <strain evidence="5">LMG27198</strain>
    </source>
</reference>
<dbReference type="CDD" id="cd00090">
    <property type="entry name" value="HTH_ARSR"/>
    <property type="match status" value="1"/>
</dbReference>
<comment type="caution">
    <text evidence="5">The sequence shown here is derived from an EMBL/GenBank/DDBJ whole genome shotgun (WGS) entry which is preliminary data.</text>
</comment>
<dbReference type="GO" id="GO:0003700">
    <property type="term" value="F:DNA-binding transcription factor activity"/>
    <property type="evidence" value="ECO:0007669"/>
    <property type="project" value="InterPro"/>
</dbReference>
<dbReference type="SMART" id="SM00418">
    <property type="entry name" value="HTH_ARSR"/>
    <property type="match status" value="1"/>
</dbReference>
<dbReference type="InterPro" id="IPR036388">
    <property type="entry name" value="WH-like_DNA-bd_sf"/>
</dbReference>
<evidence type="ECO:0000256" key="2">
    <source>
        <dbReference type="ARBA" id="ARBA00023125"/>
    </source>
</evidence>